<feature type="transmembrane region" description="Helical" evidence="14">
    <location>
        <begin position="59"/>
        <end position="81"/>
    </location>
</feature>
<dbReference type="CDD" id="cd00082">
    <property type="entry name" value="HisKA"/>
    <property type="match status" value="1"/>
</dbReference>
<dbReference type="CDD" id="cd18773">
    <property type="entry name" value="PDC1_HK_sensor"/>
    <property type="match status" value="1"/>
</dbReference>
<feature type="domain" description="Histidine kinase" evidence="15">
    <location>
        <begin position="447"/>
        <end position="659"/>
    </location>
</feature>
<dbReference type="SUPFAM" id="SSF47384">
    <property type="entry name" value="Homodimeric domain of signal transducing histidine kinase"/>
    <property type="match status" value="1"/>
</dbReference>
<keyword evidence="14" id="KW-0472">Membrane</keyword>
<dbReference type="InterPro" id="IPR029151">
    <property type="entry name" value="Sensor-like_sf"/>
</dbReference>
<dbReference type="PROSITE" id="PS50109">
    <property type="entry name" value="HIS_KIN"/>
    <property type="match status" value="1"/>
</dbReference>
<dbReference type="RefSeq" id="WP_246279308.1">
    <property type="nucleotide sequence ID" value="NZ_CADIKK010000051.1"/>
</dbReference>
<dbReference type="AlphaFoldDB" id="A0A6S7DHP6"/>
<protein>
    <recommendedName>
        <fullName evidence="3">histidine kinase</fullName>
        <ecNumber evidence="3">2.7.13.3</ecNumber>
    </recommendedName>
</protein>
<evidence type="ECO:0000256" key="14">
    <source>
        <dbReference type="SAM" id="Phobius"/>
    </source>
</evidence>
<evidence type="ECO:0000256" key="3">
    <source>
        <dbReference type="ARBA" id="ARBA00012438"/>
    </source>
</evidence>
<comment type="subcellular location">
    <subcellularLocation>
        <location evidence="2">Cell membrane</location>
        <topology evidence="2">Multi-pass membrane protein</topology>
    </subcellularLocation>
</comment>
<keyword evidence="12" id="KW-0902">Two-component regulatory system</keyword>
<evidence type="ECO:0000256" key="10">
    <source>
        <dbReference type="ARBA" id="ARBA00022840"/>
    </source>
</evidence>
<dbReference type="Gene3D" id="6.10.250.3020">
    <property type="match status" value="1"/>
</dbReference>
<dbReference type="Gene3D" id="3.30.450.20">
    <property type="entry name" value="PAS domain"/>
    <property type="match status" value="2"/>
</dbReference>
<keyword evidence="9 16" id="KW-0418">Kinase</keyword>
<organism evidence="16 17">
    <name type="scientific">Paraburkholderia ultramafica</name>
    <dbReference type="NCBI Taxonomy" id="1544867"/>
    <lineage>
        <taxon>Bacteria</taxon>
        <taxon>Pseudomonadati</taxon>
        <taxon>Pseudomonadota</taxon>
        <taxon>Betaproteobacteria</taxon>
        <taxon>Burkholderiales</taxon>
        <taxon>Burkholderiaceae</taxon>
        <taxon>Paraburkholderia</taxon>
    </lineage>
</organism>
<evidence type="ECO:0000256" key="12">
    <source>
        <dbReference type="ARBA" id="ARBA00023012"/>
    </source>
</evidence>
<evidence type="ECO:0000256" key="11">
    <source>
        <dbReference type="ARBA" id="ARBA00022989"/>
    </source>
</evidence>
<evidence type="ECO:0000313" key="17">
    <source>
        <dbReference type="Proteomes" id="UP000494365"/>
    </source>
</evidence>
<evidence type="ECO:0000259" key="15">
    <source>
        <dbReference type="PROSITE" id="PS50109"/>
    </source>
</evidence>
<dbReference type="InterPro" id="IPR003661">
    <property type="entry name" value="HisK_dim/P_dom"/>
</dbReference>
<dbReference type="PANTHER" id="PTHR43065:SF46">
    <property type="entry name" value="C4-DICARBOXYLATE TRANSPORT SENSOR PROTEIN DCTB"/>
    <property type="match status" value="1"/>
</dbReference>
<feature type="coiled-coil region" evidence="13">
    <location>
        <begin position="394"/>
        <end position="431"/>
    </location>
</feature>
<dbReference type="InterPro" id="IPR004358">
    <property type="entry name" value="Sig_transdc_His_kin-like_C"/>
</dbReference>
<evidence type="ECO:0000256" key="13">
    <source>
        <dbReference type="SAM" id="Coils"/>
    </source>
</evidence>
<dbReference type="Proteomes" id="UP000494365">
    <property type="component" value="Unassembled WGS sequence"/>
</dbReference>
<sequence>MTMTLTETGDSATGGSIMINPCRYRERCVEPCPRLTINPADPPDLSNLSCMRLFRRRDAIVHLVPTAFVAVLCFVGSYHHFLAKGMEALNKTAIQEVTLHTQRLEREIAKFGMLPLAASMNRDVIDYLKGDRTAARDEAVTRILQSLNESAGASQTFVIDATGRVVASSNRGLSDSFIARDLSYRRYVQDAPAGRVEGYYGIGTTTNMPGYYLATAVEESGRRLGTIATKIEFDRLERYWLNGAQRQLVVIDGNGVIVLASRADWKYHVVGKLSAQQQRSFYDTKQYNRATIAPLVWQSITPSVGDRSLLRAGLPGQARDYLTVSAIPPSLSMLLMVLVDPADAQRLALAEAGLIAIAVVLVALGMYIVHEKRLASQEQRFAGEALQATYSRLKAQFEQRSAQLRVANDGLRQEVAERIESERRLRGYQDELLRTENLAVIGELSAGLAHEVNQPLAAMAALSENAERFLQRGDLDTVQFNLSRIGDLIARMATLTGRLRSFARRSDGEITAAPLAPSIESAVTLMSHRLKKDGIEVKSVAPEEPLWACCDNIRLEQVLVNLLSNAIEALADTEEPVIEIRSRLAGDKALIEVADNGTGLSETVKHRLFEPFFTTRKASGLGLGLAISANIINSFDGSLCAENRPQGGALFRITLKAHIA</sequence>
<keyword evidence="11 14" id="KW-1133">Transmembrane helix</keyword>
<dbReference type="SUPFAM" id="SSF55874">
    <property type="entry name" value="ATPase domain of HSP90 chaperone/DNA topoisomerase II/histidine kinase"/>
    <property type="match status" value="1"/>
</dbReference>
<comment type="catalytic activity">
    <reaction evidence="1">
        <text>ATP + protein L-histidine = ADP + protein N-phospho-L-histidine.</text>
        <dbReference type="EC" id="2.7.13.3"/>
    </reaction>
</comment>
<keyword evidence="7 14" id="KW-0812">Transmembrane</keyword>
<evidence type="ECO:0000256" key="4">
    <source>
        <dbReference type="ARBA" id="ARBA00022475"/>
    </source>
</evidence>
<evidence type="ECO:0000256" key="7">
    <source>
        <dbReference type="ARBA" id="ARBA00022692"/>
    </source>
</evidence>
<name>A0A6S7DHP6_9BURK</name>
<keyword evidence="5" id="KW-0597">Phosphoprotein</keyword>
<dbReference type="Pfam" id="PF02518">
    <property type="entry name" value="HATPase_c"/>
    <property type="match status" value="1"/>
</dbReference>
<dbReference type="SUPFAM" id="SSF103190">
    <property type="entry name" value="Sensory domain-like"/>
    <property type="match status" value="1"/>
</dbReference>
<reference evidence="16 17" key="1">
    <citation type="submission" date="2020-04" db="EMBL/GenBank/DDBJ databases">
        <authorList>
            <person name="De Canck E."/>
        </authorList>
    </citation>
    <scope>NUCLEOTIDE SEQUENCE [LARGE SCALE GENOMIC DNA]</scope>
    <source>
        <strain evidence="16 17">LMG 28614</strain>
    </source>
</reference>
<keyword evidence="10" id="KW-0067">ATP-binding</keyword>
<keyword evidence="6 16" id="KW-0808">Transferase</keyword>
<dbReference type="PIRSF" id="PIRSF036431">
    <property type="entry name" value="STHK_DctB"/>
    <property type="match status" value="1"/>
</dbReference>
<keyword evidence="4" id="KW-1003">Cell membrane</keyword>
<dbReference type="InterPro" id="IPR036097">
    <property type="entry name" value="HisK_dim/P_sf"/>
</dbReference>
<evidence type="ECO:0000256" key="1">
    <source>
        <dbReference type="ARBA" id="ARBA00000085"/>
    </source>
</evidence>
<evidence type="ECO:0000256" key="6">
    <source>
        <dbReference type="ARBA" id="ARBA00022679"/>
    </source>
</evidence>
<gene>
    <name evidence="16" type="primary">rcsC_19</name>
    <name evidence="16" type="ORF">LMG28614_06619</name>
</gene>
<dbReference type="GO" id="GO:0005886">
    <property type="term" value="C:plasma membrane"/>
    <property type="evidence" value="ECO:0007669"/>
    <property type="project" value="UniProtKB-SubCell"/>
</dbReference>
<proteinExistence type="predicted"/>
<evidence type="ECO:0000256" key="2">
    <source>
        <dbReference type="ARBA" id="ARBA00004651"/>
    </source>
</evidence>
<dbReference type="SMART" id="SM00388">
    <property type="entry name" value="HisKA"/>
    <property type="match status" value="1"/>
</dbReference>
<dbReference type="InterPro" id="IPR017055">
    <property type="entry name" value="Sig_transdc_His_kinase_DctB"/>
</dbReference>
<dbReference type="InterPro" id="IPR003594">
    <property type="entry name" value="HATPase_dom"/>
</dbReference>
<keyword evidence="13" id="KW-0175">Coiled coil</keyword>
<dbReference type="Gene3D" id="3.30.565.10">
    <property type="entry name" value="Histidine kinase-like ATPase, C-terminal domain"/>
    <property type="match status" value="1"/>
</dbReference>
<feature type="transmembrane region" description="Helical" evidence="14">
    <location>
        <begin position="345"/>
        <end position="369"/>
    </location>
</feature>
<dbReference type="GO" id="GO:0005524">
    <property type="term" value="F:ATP binding"/>
    <property type="evidence" value="ECO:0007669"/>
    <property type="project" value="UniProtKB-KW"/>
</dbReference>
<accession>A0A6S7DHP6</accession>
<evidence type="ECO:0000256" key="5">
    <source>
        <dbReference type="ARBA" id="ARBA00022553"/>
    </source>
</evidence>
<dbReference type="EMBL" id="CADIKK010000051">
    <property type="protein sequence ID" value="CAB3807507.1"/>
    <property type="molecule type" value="Genomic_DNA"/>
</dbReference>
<dbReference type="Pfam" id="PF00512">
    <property type="entry name" value="HisKA"/>
    <property type="match status" value="1"/>
</dbReference>
<dbReference type="PRINTS" id="PR00344">
    <property type="entry name" value="BCTRLSENSOR"/>
</dbReference>
<keyword evidence="8" id="KW-0547">Nucleotide-binding</keyword>
<dbReference type="EC" id="2.7.13.3" evidence="3"/>
<dbReference type="SMART" id="SM00387">
    <property type="entry name" value="HATPase_c"/>
    <property type="match status" value="1"/>
</dbReference>
<evidence type="ECO:0000313" key="16">
    <source>
        <dbReference type="EMBL" id="CAB3807507.1"/>
    </source>
</evidence>
<dbReference type="InterPro" id="IPR036890">
    <property type="entry name" value="HATPase_C_sf"/>
</dbReference>
<dbReference type="GO" id="GO:0000155">
    <property type="term" value="F:phosphorelay sensor kinase activity"/>
    <property type="evidence" value="ECO:0007669"/>
    <property type="project" value="InterPro"/>
</dbReference>
<dbReference type="InterPro" id="IPR005467">
    <property type="entry name" value="His_kinase_dom"/>
</dbReference>
<dbReference type="Gene3D" id="1.10.287.130">
    <property type="match status" value="1"/>
</dbReference>
<evidence type="ECO:0000256" key="9">
    <source>
        <dbReference type="ARBA" id="ARBA00022777"/>
    </source>
</evidence>
<keyword evidence="17" id="KW-1185">Reference proteome</keyword>
<evidence type="ECO:0000256" key="8">
    <source>
        <dbReference type="ARBA" id="ARBA00022741"/>
    </source>
</evidence>
<dbReference type="PANTHER" id="PTHR43065">
    <property type="entry name" value="SENSOR HISTIDINE KINASE"/>
    <property type="match status" value="1"/>
</dbReference>